<evidence type="ECO:0000256" key="1">
    <source>
        <dbReference type="SAM" id="Coils"/>
    </source>
</evidence>
<dbReference type="Gene3D" id="1.25.40.10">
    <property type="entry name" value="Tetratricopeptide repeat domain"/>
    <property type="match status" value="1"/>
</dbReference>
<keyword evidence="1" id="KW-0175">Coiled coil</keyword>
<evidence type="ECO:0000313" key="2">
    <source>
        <dbReference type="EMBL" id="PIT92535.1"/>
    </source>
</evidence>
<feature type="coiled-coil region" evidence="1">
    <location>
        <begin position="54"/>
        <end position="81"/>
    </location>
</feature>
<sequence length="202" mass="22926">MKRNYIILGAIVTLLVVGGVVLTRDRSAKPIGGSGLPEYEGDFINNIGNDSFLEQLTSDQLKQKKEKLKELEKTLQNDPNDREAWLEVGIIKKFFNNHQGAADAWEYGKNTIPILSTFYYNLGGLYGYELQMPEKAEENYLKAIEIDPTLEYLYTGLAEFYAVSNPSRGKDAITVIKEGLKSILESESLTYLLEYYEREFGE</sequence>
<dbReference type="AlphaFoldDB" id="A0A2M6WID4"/>
<dbReference type="InterPro" id="IPR011990">
    <property type="entry name" value="TPR-like_helical_dom_sf"/>
</dbReference>
<dbReference type="SUPFAM" id="SSF48452">
    <property type="entry name" value="TPR-like"/>
    <property type="match status" value="1"/>
</dbReference>
<dbReference type="EMBL" id="PFBA01000015">
    <property type="protein sequence ID" value="PIT92535.1"/>
    <property type="molecule type" value="Genomic_DNA"/>
</dbReference>
<name>A0A2M6WID4_9BACT</name>
<comment type="caution">
    <text evidence="2">The sequence shown here is derived from an EMBL/GenBank/DDBJ whole genome shotgun (WGS) entry which is preliminary data.</text>
</comment>
<organism evidence="2 3">
    <name type="scientific">Candidatus Harrisonbacteria bacterium CG10_big_fil_rev_8_21_14_0_10_42_17</name>
    <dbReference type="NCBI Taxonomy" id="1974584"/>
    <lineage>
        <taxon>Bacteria</taxon>
        <taxon>Candidatus Harrisoniibacteriota</taxon>
    </lineage>
</organism>
<reference evidence="3" key="1">
    <citation type="submission" date="2017-09" db="EMBL/GenBank/DDBJ databases">
        <title>Depth-based differentiation of microbial function through sediment-hosted aquifers and enrichment of novel symbionts in the deep terrestrial subsurface.</title>
        <authorList>
            <person name="Probst A.J."/>
            <person name="Ladd B."/>
            <person name="Jarett J.K."/>
            <person name="Geller-Mcgrath D.E."/>
            <person name="Sieber C.M.K."/>
            <person name="Emerson J.B."/>
            <person name="Anantharaman K."/>
            <person name="Thomas B.C."/>
            <person name="Malmstrom R."/>
            <person name="Stieglmeier M."/>
            <person name="Klingl A."/>
            <person name="Woyke T."/>
            <person name="Ryan C.M."/>
            <person name="Banfield J.F."/>
        </authorList>
    </citation>
    <scope>NUCLEOTIDE SEQUENCE [LARGE SCALE GENOMIC DNA]</scope>
</reference>
<protein>
    <submittedName>
        <fullName evidence="2">Uncharacterized protein</fullName>
    </submittedName>
</protein>
<dbReference type="Proteomes" id="UP000228635">
    <property type="component" value="Unassembled WGS sequence"/>
</dbReference>
<accession>A0A2M6WID4</accession>
<evidence type="ECO:0000313" key="3">
    <source>
        <dbReference type="Proteomes" id="UP000228635"/>
    </source>
</evidence>
<gene>
    <name evidence="2" type="ORF">COU08_01815</name>
</gene>
<proteinExistence type="predicted"/>